<dbReference type="InterPro" id="IPR002541">
    <property type="entry name" value="Cyt_c_assembly"/>
</dbReference>
<organism evidence="8">
    <name type="scientific">Desulfurella acetivorans</name>
    <dbReference type="NCBI Taxonomy" id="33002"/>
    <lineage>
        <taxon>Bacteria</taxon>
        <taxon>Pseudomonadati</taxon>
        <taxon>Campylobacterota</taxon>
        <taxon>Desulfurellia</taxon>
        <taxon>Desulfurellales</taxon>
        <taxon>Desulfurellaceae</taxon>
        <taxon>Desulfurella</taxon>
    </lineage>
</organism>
<dbReference type="InterPro" id="IPR017562">
    <property type="entry name" value="Cyt_c_biogenesis_CcsA"/>
</dbReference>
<evidence type="ECO:0000256" key="3">
    <source>
        <dbReference type="ARBA" id="ARBA00022748"/>
    </source>
</evidence>
<comment type="caution">
    <text evidence="8">The sequence shown here is derived from an EMBL/GenBank/DDBJ whole genome shotgun (WGS) entry which is preliminary data.</text>
</comment>
<feature type="transmembrane region" description="Helical" evidence="6">
    <location>
        <begin position="254"/>
        <end position="271"/>
    </location>
</feature>
<reference evidence="8" key="1">
    <citation type="journal article" date="2020" name="mSystems">
        <title>Genome- and Community-Level Interaction Insights into Carbon Utilization and Element Cycling Functions of Hydrothermarchaeota in Hydrothermal Sediment.</title>
        <authorList>
            <person name="Zhou Z."/>
            <person name="Liu Y."/>
            <person name="Xu W."/>
            <person name="Pan J."/>
            <person name="Luo Z.H."/>
            <person name="Li M."/>
        </authorList>
    </citation>
    <scope>NUCLEOTIDE SEQUENCE [LARGE SCALE GENOMIC DNA]</scope>
    <source>
        <strain evidence="8">SpSt-972</strain>
    </source>
</reference>
<name>A0A832AUC6_DESAE</name>
<accession>A0A832AUC6</accession>
<feature type="transmembrane region" description="Helical" evidence="6">
    <location>
        <begin position="278"/>
        <end position="301"/>
    </location>
</feature>
<evidence type="ECO:0000259" key="7">
    <source>
        <dbReference type="Pfam" id="PF01578"/>
    </source>
</evidence>
<dbReference type="PANTHER" id="PTHR30071:SF1">
    <property type="entry name" value="CYTOCHROME B_B6 PROTEIN-RELATED"/>
    <property type="match status" value="1"/>
</dbReference>
<keyword evidence="2 6" id="KW-0812">Transmembrane</keyword>
<feature type="domain" description="Cytochrome c assembly protein" evidence="7">
    <location>
        <begin position="65"/>
        <end position="305"/>
    </location>
</feature>
<dbReference type="NCBIfam" id="TIGR03144">
    <property type="entry name" value="cytochr_II_ccsB"/>
    <property type="match status" value="1"/>
</dbReference>
<protein>
    <submittedName>
        <fullName evidence="8">C-type cytochrome biogenesis protein CcsB</fullName>
    </submittedName>
</protein>
<sequence length="310" mass="35570">MKLLFSIMSFSYLFSALLIFIGITIKSQRLQFYAKIVFFVSFLENLAYFFYRWQKAGHIPVTDAFTSFVFFVLCIALFQVIFIKKSNGFIILFSSILISFTLFGLSIAGFNENIQPLIPALKSNWLAIHVITSFLAYAAFSINFLVGLYILYSSKLKSDYIISSFFFGILLSGLFTSIVKYLLNYNILITGVLIFLLVFAGLIYFHKPYKPVPKEVLVKPIYIGFPLLTTGIITGSIWAKYAWGGYWSWDPKEIWSLITWIVYLIYIHYNVKGKSMRFLSYLALIGFVSIMITYLGVNFIMPGLHSYASK</sequence>
<evidence type="ECO:0000256" key="2">
    <source>
        <dbReference type="ARBA" id="ARBA00022692"/>
    </source>
</evidence>
<evidence type="ECO:0000313" key="8">
    <source>
        <dbReference type="EMBL" id="HGA37246.1"/>
    </source>
</evidence>
<keyword evidence="3" id="KW-0201">Cytochrome c-type biogenesis</keyword>
<dbReference type="InterPro" id="IPR045062">
    <property type="entry name" value="Cyt_c_biogenesis_CcsA/CcmC"/>
</dbReference>
<dbReference type="GO" id="GO:0020037">
    <property type="term" value="F:heme binding"/>
    <property type="evidence" value="ECO:0007669"/>
    <property type="project" value="InterPro"/>
</dbReference>
<feature type="transmembrane region" description="Helical" evidence="6">
    <location>
        <begin position="6"/>
        <end position="25"/>
    </location>
</feature>
<feature type="transmembrane region" description="Helical" evidence="6">
    <location>
        <begin position="217"/>
        <end position="239"/>
    </location>
</feature>
<feature type="transmembrane region" description="Helical" evidence="6">
    <location>
        <begin position="89"/>
        <end position="110"/>
    </location>
</feature>
<feature type="transmembrane region" description="Helical" evidence="6">
    <location>
        <begin position="63"/>
        <end position="82"/>
    </location>
</feature>
<keyword evidence="4 6" id="KW-1133">Transmembrane helix</keyword>
<comment type="subcellular location">
    <subcellularLocation>
        <location evidence="1">Membrane</location>
        <topology evidence="1">Multi-pass membrane protein</topology>
    </subcellularLocation>
</comment>
<dbReference type="Pfam" id="PF01578">
    <property type="entry name" value="Cytochrom_C_asm"/>
    <property type="match status" value="1"/>
</dbReference>
<feature type="transmembrane region" description="Helical" evidence="6">
    <location>
        <begin position="32"/>
        <end position="51"/>
    </location>
</feature>
<evidence type="ECO:0000256" key="1">
    <source>
        <dbReference type="ARBA" id="ARBA00004141"/>
    </source>
</evidence>
<feature type="transmembrane region" description="Helical" evidence="6">
    <location>
        <begin position="130"/>
        <end position="152"/>
    </location>
</feature>
<dbReference type="PANTHER" id="PTHR30071">
    <property type="entry name" value="HEME EXPORTER PROTEIN C"/>
    <property type="match status" value="1"/>
</dbReference>
<evidence type="ECO:0000256" key="4">
    <source>
        <dbReference type="ARBA" id="ARBA00022989"/>
    </source>
</evidence>
<evidence type="ECO:0000256" key="6">
    <source>
        <dbReference type="SAM" id="Phobius"/>
    </source>
</evidence>
<feature type="transmembrane region" description="Helical" evidence="6">
    <location>
        <begin position="159"/>
        <end position="179"/>
    </location>
</feature>
<dbReference type="GO" id="GO:0017004">
    <property type="term" value="P:cytochrome complex assembly"/>
    <property type="evidence" value="ECO:0007669"/>
    <property type="project" value="UniProtKB-KW"/>
</dbReference>
<dbReference type="EMBL" id="DTPL01000019">
    <property type="protein sequence ID" value="HGA37246.1"/>
    <property type="molecule type" value="Genomic_DNA"/>
</dbReference>
<dbReference type="AlphaFoldDB" id="A0A832AUC6"/>
<dbReference type="GO" id="GO:0005886">
    <property type="term" value="C:plasma membrane"/>
    <property type="evidence" value="ECO:0007669"/>
    <property type="project" value="TreeGrafter"/>
</dbReference>
<keyword evidence="5 6" id="KW-0472">Membrane</keyword>
<evidence type="ECO:0000256" key="5">
    <source>
        <dbReference type="ARBA" id="ARBA00023136"/>
    </source>
</evidence>
<proteinExistence type="predicted"/>
<feature type="transmembrane region" description="Helical" evidence="6">
    <location>
        <begin position="185"/>
        <end position="205"/>
    </location>
</feature>
<gene>
    <name evidence="8" type="primary">ccsB</name>
    <name evidence="8" type="ORF">ENX80_00290</name>
</gene>